<keyword evidence="1" id="KW-0732">Signal</keyword>
<dbReference type="AlphaFoldDB" id="A0AAJ0BAE9"/>
<feature type="chain" id="PRO_5042526523" evidence="1">
    <location>
        <begin position="17"/>
        <end position="75"/>
    </location>
</feature>
<proteinExistence type="predicted"/>
<evidence type="ECO:0000313" key="3">
    <source>
        <dbReference type="Proteomes" id="UP001239445"/>
    </source>
</evidence>
<dbReference type="EMBL" id="MU839838">
    <property type="protein sequence ID" value="KAK1753127.1"/>
    <property type="molecule type" value="Genomic_DNA"/>
</dbReference>
<dbReference type="Proteomes" id="UP001239445">
    <property type="component" value="Unassembled WGS sequence"/>
</dbReference>
<organism evidence="2 3">
    <name type="scientific">Echria macrotheca</name>
    <dbReference type="NCBI Taxonomy" id="438768"/>
    <lineage>
        <taxon>Eukaryota</taxon>
        <taxon>Fungi</taxon>
        <taxon>Dikarya</taxon>
        <taxon>Ascomycota</taxon>
        <taxon>Pezizomycotina</taxon>
        <taxon>Sordariomycetes</taxon>
        <taxon>Sordariomycetidae</taxon>
        <taxon>Sordariales</taxon>
        <taxon>Schizotheciaceae</taxon>
        <taxon>Echria</taxon>
    </lineage>
</organism>
<feature type="signal peptide" evidence="1">
    <location>
        <begin position="1"/>
        <end position="16"/>
    </location>
</feature>
<comment type="caution">
    <text evidence="2">The sequence shown here is derived from an EMBL/GenBank/DDBJ whole genome shotgun (WGS) entry which is preliminary data.</text>
</comment>
<reference evidence="2" key="1">
    <citation type="submission" date="2023-06" db="EMBL/GenBank/DDBJ databases">
        <title>Genome-scale phylogeny and comparative genomics of the fungal order Sordariales.</title>
        <authorList>
            <consortium name="Lawrence Berkeley National Laboratory"/>
            <person name="Hensen N."/>
            <person name="Bonometti L."/>
            <person name="Westerberg I."/>
            <person name="Brannstrom I.O."/>
            <person name="Guillou S."/>
            <person name="Cros-Aarteil S."/>
            <person name="Calhoun S."/>
            <person name="Haridas S."/>
            <person name="Kuo A."/>
            <person name="Mondo S."/>
            <person name="Pangilinan J."/>
            <person name="Riley R."/>
            <person name="Labutti K."/>
            <person name="Andreopoulos B."/>
            <person name="Lipzen A."/>
            <person name="Chen C."/>
            <person name="Yanf M."/>
            <person name="Daum C."/>
            <person name="Ng V."/>
            <person name="Clum A."/>
            <person name="Steindorff A."/>
            <person name="Ohm R."/>
            <person name="Martin F."/>
            <person name="Silar P."/>
            <person name="Natvig D."/>
            <person name="Lalanne C."/>
            <person name="Gautier V."/>
            <person name="Ament-Velasquez S.L."/>
            <person name="Kruys A."/>
            <person name="Hutchinson M.I."/>
            <person name="Powell A.J."/>
            <person name="Barry K."/>
            <person name="Miller A.N."/>
            <person name="Grigoriev I.V."/>
            <person name="Debuchy R."/>
            <person name="Gladieux P."/>
            <person name="Thoren M.H."/>
            <person name="Johannesson H."/>
        </authorList>
    </citation>
    <scope>NUCLEOTIDE SEQUENCE</scope>
    <source>
        <strain evidence="2">PSN4</strain>
    </source>
</reference>
<gene>
    <name evidence="2" type="ORF">QBC47DRAFT_387839</name>
</gene>
<accession>A0AAJ0BAE9</accession>
<keyword evidence="3" id="KW-1185">Reference proteome</keyword>
<evidence type="ECO:0000313" key="2">
    <source>
        <dbReference type="EMBL" id="KAK1753127.1"/>
    </source>
</evidence>
<protein>
    <submittedName>
        <fullName evidence="2">Uncharacterized protein</fullName>
    </submittedName>
</protein>
<sequence length="75" mass="8434">MLGMIIFMLNFVPATTQRPNPTRASDPQLFYMLRLCQQETTATKAADWLPGFALAAYLTPGGPLETRLSRDRSSW</sequence>
<evidence type="ECO:0000256" key="1">
    <source>
        <dbReference type="SAM" id="SignalP"/>
    </source>
</evidence>
<name>A0AAJ0BAE9_9PEZI</name>